<proteinExistence type="predicted"/>
<keyword evidence="2" id="KW-1185">Reference proteome</keyword>
<dbReference type="EMBL" id="BEXD01000169">
    <property type="protein sequence ID" value="GBB84900.1"/>
    <property type="molecule type" value="Genomic_DNA"/>
</dbReference>
<comment type="caution">
    <text evidence="1">The sequence shown here is derived from an EMBL/GenBank/DDBJ whole genome shotgun (WGS) entry which is preliminary data.</text>
</comment>
<name>A0A2Z6Q4J3_9GLOM</name>
<protein>
    <submittedName>
        <fullName evidence="1">Uncharacterized protein</fullName>
    </submittedName>
</protein>
<evidence type="ECO:0000313" key="1">
    <source>
        <dbReference type="EMBL" id="GBB84900.1"/>
    </source>
</evidence>
<reference evidence="1 2" key="1">
    <citation type="submission" date="2017-11" db="EMBL/GenBank/DDBJ databases">
        <title>The genome of Rhizophagus clarus HR1 reveals common genetic basis of auxotrophy among arbuscular mycorrhizal fungi.</title>
        <authorList>
            <person name="Kobayashi Y."/>
        </authorList>
    </citation>
    <scope>NUCLEOTIDE SEQUENCE [LARGE SCALE GENOMIC DNA]</scope>
    <source>
        <strain evidence="1 2">HR1</strain>
    </source>
</reference>
<accession>A0A2Z6Q4J3</accession>
<dbReference type="Proteomes" id="UP000247702">
    <property type="component" value="Unassembled WGS sequence"/>
</dbReference>
<organism evidence="1 2">
    <name type="scientific">Rhizophagus clarus</name>
    <dbReference type="NCBI Taxonomy" id="94130"/>
    <lineage>
        <taxon>Eukaryota</taxon>
        <taxon>Fungi</taxon>
        <taxon>Fungi incertae sedis</taxon>
        <taxon>Mucoromycota</taxon>
        <taxon>Glomeromycotina</taxon>
        <taxon>Glomeromycetes</taxon>
        <taxon>Glomerales</taxon>
        <taxon>Glomeraceae</taxon>
        <taxon>Rhizophagus</taxon>
    </lineage>
</organism>
<dbReference type="AlphaFoldDB" id="A0A2Z6Q4J3"/>
<sequence>MHPYGQRNLGLPHSVQCDEFDMRRIEHLENGQILIICMFDLQAKELQKLKSFQIDLAFKRVHVLSYYRTNIFTAEAYQRSFSRSLK</sequence>
<evidence type="ECO:0000313" key="2">
    <source>
        <dbReference type="Proteomes" id="UP000247702"/>
    </source>
</evidence>
<gene>
    <name evidence="1" type="ORF">RclHR1_01150004</name>
</gene>